<evidence type="ECO:0000256" key="1">
    <source>
        <dbReference type="ARBA" id="ARBA00022676"/>
    </source>
</evidence>
<dbReference type="Pfam" id="PF10093">
    <property type="entry name" value="EarP"/>
    <property type="match status" value="1"/>
</dbReference>
<evidence type="ECO:0000256" key="6">
    <source>
        <dbReference type="ARBA" id="ARBA00030025"/>
    </source>
</evidence>
<evidence type="ECO:0000256" key="5">
    <source>
        <dbReference type="ARBA" id="ARBA00024416"/>
    </source>
</evidence>
<protein>
    <recommendedName>
        <fullName evidence="5">Protein-arginine rhamnosyltransferase</fullName>
    </recommendedName>
    <alternativeName>
        <fullName evidence="6">EF-P arginine rhamnosyltransferase</fullName>
    </alternativeName>
</protein>
<dbReference type="PIRSF" id="PIRSF015557">
    <property type="entry name" value="UCP015557"/>
    <property type="match status" value="1"/>
</dbReference>
<evidence type="ECO:0000313" key="8">
    <source>
        <dbReference type="EMBL" id="MFC0351674.1"/>
    </source>
</evidence>
<dbReference type="NCBIfam" id="TIGR03837">
    <property type="entry name" value="efp_Arg_rhamno"/>
    <property type="match status" value="1"/>
</dbReference>
<comment type="similarity">
    <text evidence="4">Belongs to the glycosyltransferase 104 family.</text>
</comment>
<comment type="catalytic activity">
    <reaction evidence="7">
        <text>dTDP-beta-L-rhamnose + L-arginyl-[protein] = N(omega)-(alpha-L-rhamnosyl)-L-arginyl-[protein] + dTDP + H(+)</text>
        <dbReference type="Rhea" id="RHEA:66692"/>
        <dbReference type="Rhea" id="RHEA-COMP:10532"/>
        <dbReference type="Rhea" id="RHEA-COMP:17096"/>
        <dbReference type="ChEBI" id="CHEBI:15378"/>
        <dbReference type="ChEBI" id="CHEBI:29965"/>
        <dbReference type="ChEBI" id="CHEBI:57510"/>
        <dbReference type="ChEBI" id="CHEBI:58369"/>
        <dbReference type="ChEBI" id="CHEBI:167445"/>
    </reaction>
    <physiologicalReaction direction="left-to-right" evidence="7">
        <dbReference type="Rhea" id="RHEA:66693"/>
    </physiologicalReaction>
</comment>
<dbReference type="InterPro" id="IPR016633">
    <property type="entry name" value="EarP"/>
</dbReference>
<gene>
    <name evidence="8" type="primary">earP</name>
    <name evidence="8" type="ORF">ACFFJH_17765</name>
</gene>
<sequence length="389" mass="43967">MPSPQAATTTLALFCKVVDNYGDIGICWRLARQLHKEHQIDVQLWVDDLISFQRICPEVATNLETQILDGIRIQYWQNQDASFTPAEIADIVIEFFACDIPPGYIASMAQCERPPVWINLEGLSAEAWVEGCHTLPSPHPSFSLTKYFFFPGFNAKTGGLIHERTLDQERRDFLTNPSNNLQTKAQFFEQLGVLPAEISSLKVSLFCYPHAPVAALFAAWSSQEKPILCLVPDGVVTEAIQNFLGETPTVGNHYSRGALTVRIIPFMPQADYDKLLWSCDLNFVRGEDSFVRAQWAAKAFIWHIYPQDENLHHKKLNAFLQTHLATTHSSKTLSLAWNEVHTGDNWQDLWSNMSKDLATIEIQSQGWLEQMNANGDLASNLLSFVNTKR</sequence>
<keyword evidence="9" id="KW-1185">Reference proteome</keyword>
<comment type="function">
    <text evidence="3">Protein-arginine rhamnosyltransferase that catalyzes the transfer of a single rhamnose to elongation factor P (EF-P) on 'Lys-32', a modification required for EF-P-dependent rescue of polyproline stalled ribosomes.</text>
</comment>
<evidence type="ECO:0000256" key="2">
    <source>
        <dbReference type="ARBA" id="ARBA00022679"/>
    </source>
</evidence>
<dbReference type="GO" id="GO:0003746">
    <property type="term" value="F:translation elongation factor activity"/>
    <property type="evidence" value="ECO:0007669"/>
    <property type="project" value="UniProtKB-KW"/>
</dbReference>
<dbReference type="Proteomes" id="UP001589844">
    <property type="component" value="Unassembled WGS sequence"/>
</dbReference>
<comment type="caution">
    <text evidence="8">The sequence shown here is derived from an EMBL/GenBank/DDBJ whole genome shotgun (WGS) entry which is preliminary data.</text>
</comment>
<dbReference type="RefSeq" id="WP_390214298.1">
    <property type="nucleotide sequence ID" value="NZ_JBHLXJ010000018.1"/>
</dbReference>
<keyword evidence="2" id="KW-0808">Transferase</keyword>
<evidence type="ECO:0000313" key="9">
    <source>
        <dbReference type="Proteomes" id="UP001589844"/>
    </source>
</evidence>
<evidence type="ECO:0000256" key="4">
    <source>
        <dbReference type="ARBA" id="ARBA00024346"/>
    </source>
</evidence>
<reference evidence="8 9" key="1">
    <citation type="submission" date="2024-09" db="EMBL/GenBank/DDBJ databases">
        <authorList>
            <person name="Sun Q."/>
            <person name="Mori K."/>
        </authorList>
    </citation>
    <scope>NUCLEOTIDE SEQUENCE [LARGE SCALE GENOMIC DNA]</scope>
    <source>
        <strain evidence="8 9">CCM 8677</strain>
    </source>
</reference>
<evidence type="ECO:0000256" key="3">
    <source>
        <dbReference type="ARBA" id="ARBA00024303"/>
    </source>
</evidence>
<proteinExistence type="inferred from homology"/>
<name>A0ABV6ILB6_9BURK</name>
<keyword evidence="8" id="KW-0251">Elongation factor</keyword>
<accession>A0ABV6ILB6</accession>
<organism evidence="8 9">
    <name type="scientific">Undibacterium danionis</name>
    <dbReference type="NCBI Taxonomy" id="1812100"/>
    <lineage>
        <taxon>Bacteria</taxon>
        <taxon>Pseudomonadati</taxon>
        <taxon>Pseudomonadota</taxon>
        <taxon>Betaproteobacteria</taxon>
        <taxon>Burkholderiales</taxon>
        <taxon>Oxalobacteraceae</taxon>
        <taxon>Undibacterium</taxon>
    </lineage>
</organism>
<keyword evidence="1" id="KW-0328">Glycosyltransferase</keyword>
<evidence type="ECO:0000256" key="7">
    <source>
        <dbReference type="ARBA" id="ARBA00048472"/>
    </source>
</evidence>
<dbReference type="EMBL" id="JBHLXJ010000018">
    <property type="protein sequence ID" value="MFC0351674.1"/>
    <property type="molecule type" value="Genomic_DNA"/>
</dbReference>
<keyword evidence="8" id="KW-0648">Protein biosynthesis</keyword>